<dbReference type="SMART" id="SM00327">
    <property type="entry name" value="VWA"/>
    <property type="match status" value="1"/>
</dbReference>
<dbReference type="InterPro" id="IPR036465">
    <property type="entry name" value="vWFA_dom_sf"/>
</dbReference>
<feature type="transmembrane region" description="Helical" evidence="3">
    <location>
        <begin position="12"/>
        <end position="35"/>
    </location>
</feature>
<evidence type="ECO:0000259" key="4">
    <source>
        <dbReference type="PROSITE" id="PS50234"/>
    </source>
</evidence>
<dbReference type="Gene3D" id="3.40.50.410">
    <property type="entry name" value="von Willebrand factor, type A domain"/>
    <property type="match status" value="1"/>
</dbReference>
<feature type="region of interest" description="Disordered" evidence="2">
    <location>
        <begin position="462"/>
        <end position="562"/>
    </location>
</feature>
<feature type="repeat" description="TPR" evidence="1">
    <location>
        <begin position="411"/>
        <end position="444"/>
    </location>
</feature>
<keyword evidence="3" id="KW-1133">Transmembrane helix</keyword>
<dbReference type="Pfam" id="PF13519">
    <property type="entry name" value="VWA_2"/>
    <property type="match status" value="1"/>
</dbReference>
<evidence type="ECO:0000256" key="2">
    <source>
        <dbReference type="SAM" id="MobiDB-lite"/>
    </source>
</evidence>
<reference evidence="6" key="1">
    <citation type="submission" date="2017-08" db="EMBL/GenBank/DDBJ databases">
        <title>A dynamic microbial community with high functional redundancy inhabits the cold, oxic subseafloor aquifer.</title>
        <authorList>
            <person name="Tully B.J."/>
            <person name="Wheat C.G."/>
            <person name="Glazer B.T."/>
            <person name="Huber J.A."/>
        </authorList>
    </citation>
    <scope>NUCLEOTIDE SEQUENCE [LARGE SCALE GENOMIC DNA]</scope>
</reference>
<comment type="caution">
    <text evidence="5">The sequence shown here is derived from an EMBL/GenBank/DDBJ whole genome shotgun (WGS) entry which is preliminary data.</text>
</comment>
<dbReference type="EMBL" id="NVWI01000003">
    <property type="protein sequence ID" value="PCJ42129.1"/>
    <property type="molecule type" value="Genomic_DNA"/>
</dbReference>
<dbReference type="InterPro" id="IPR002035">
    <property type="entry name" value="VWF_A"/>
</dbReference>
<dbReference type="InterPro" id="IPR019734">
    <property type="entry name" value="TPR_rpt"/>
</dbReference>
<keyword evidence="1" id="KW-0802">TPR repeat</keyword>
<feature type="transmembrane region" description="Helical" evidence="3">
    <location>
        <begin position="65"/>
        <end position="86"/>
    </location>
</feature>
<dbReference type="SUPFAM" id="SSF53300">
    <property type="entry name" value="vWA-like"/>
    <property type="match status" value="1"/>
</dbReference>
<dbReference type="PANTHER" id="PTHR22550:SF14">
    <property type="entry name" value="VWFA DOMAIN-CONTAINING PROTEIN"/>
    <property type="match status" value="1"/>
</dbReference>
<feature type="compositionally biased region" description="Acidic residues" evidence="2">
    <location>
        <begin position="512"/>
        <end position="537"/>
    </location>
</feature>
<dbReference type="Proteomes" id="UP000228987">
    <property type="component" value="Unassembled WGS sequence"/>
</dbReference>
<dbReference type="Gene3D" id="1.25.40.10">
    <property type="entry name" value="Tetratricopeptide repeat domain"/>
    <property type="match status" value="1"/>
</dbReference>
<dbReference type="PANTHER" id="PTHR22550">
    <property type="entry name" value="SPORE GERMINATION PROTEIN"/>
    <property type="match status" value="1"/>
</dbReference>
<keyword evidence="3" id="KW-0472">Membrane</keyword>
<keyword evidence="3" id="KW-0812">Transmembrane</keyword>
<gene>
    <name evidence="5" type="ORF">COA71_05930</name>
</gene>
<evidence type="ECO:0000256" key="1">
    <source>
        <dbReference type="PROSITE-ProRule" id="PRU00339"/>
    </source>
</evidence>
<protein>
    <recommendedName>
        <fullName evidence="4">VWFA domain-containing protein</fullName>
    </recommendedName>
</protein>
<dbReference type="PROSITE" id="PS50234">
    <property type="entry name" value="VWFA"/>
    <property type="match status" value="1"/>
</dbReference>
<dbReference type="PROSITE" id="PS50005">
    <property type="entry name" value="TPR"/>
    <property type="match status" value="1"/>
</dbReference>
<feature type="domain" description="VWFA" evidence="4">
    <location>
        <begin position="99"/>
        <end position="298"/>
    </location>
</feature>
<name>A0A2A5CE46_9GAMM</name>
<organism evidence="5 6">
    <name type="scientific">SAR86 cluster bacterium</name>
    <dbReference type="NCBI Taxonomy" id="2030880"/>
    <lineage>
        <taxon>Bacteria</taxon>
        <taxon>Pseudomonadati</taxon>
        <taxon>Pseudomonadota</taxon>
        <taxon>Gammaproteobacteria</taxon>
        <taxon>SAR86 cluster</taxon>
    </lineage>
</organism>
<dbReference type="SUPFAM" id="SSF48452">
    <property type="entry name" value="TPR-like"/>
    <property type="match status" value="1"/>
</dbReference>
<evidence type="ECO:0000313" key="5">
    <source>
        <dbReference type="EMBL" id="PCJ42129.1"/>
    </source>
</evidence>
<dbReference type="SMART" id="SM00028">
    <property type="entry name" value="TPR"/>
    <property type="match status" value="1"/>
</dbReference>
<evidence type="ECO:0000313" key="6">
    <source>
        <dbReference type="Proteomes" id="UP000228987"/>
    </source>
</evidence>
<dbReference type="InterPro" id="IPR011990">
    <property type="entry name" value="TPR-like_helical_dom_sf"/>
</dbReference>
<proteinExistence type="predicted"/>
<dbReference type="InterPro" id="IPR050768">
    <property type="entry name" value="UPF0353/GerABKA_families"/>
</dbReference>
<sequence>MDAMPTFIDNFHFLRPVFLFGLIPAIILVATLGFLHSRNSSWHKAIDASLLPFLLEQNTRSKQYLPLYGLFSIWVLSIIALAGPAWQQIPSPVQEREDAMVIVQDLSLSMYSTDLNPSRLVRAQRKLIDILNSRKEEGQTALVVYAGSAHTVTPLTDDIATISNMVSALDPNIMPLLGSRPAEGIRRAVELLENAQLNEAKIMLITDGINRADLRGIREVLNETLHSLVILGMGTDEGAPIPTNNGFLRDQNNAIVIPRLNSGLLQELADSVSGRYADAVLSDNDIDYLLEQTLLDETRNLRDVEQEFDTWAEAGPWLLLFVLPLAAFAFRRGWLLSICLMMLISPQQKVYALGWQDLWANKNQQASQSFNTAEFDNAAELFEDGSWRAASYYRNGNYQAALNELNAQEGINAEYNKANTLARLERYAEAITAYDEVLAEQPEHIDALFNKAIVQNLLEEQERMQDQQEQEEEQSQEQDSKSEQSQSEQQQNQEQAQQNEQNQENSEQTPEQQEESEITDSDAGQEQEDEEEQEGPDPETAQTQESAEEEQAMQQWLGRIEDDPGELLRNKFRYQTQQLLYEQLQNPGNLGTEASGQIW</sequence>
<accession>A0A2A5CE46</accession>
<dbReference type="AlphaFoldDB" id="A0A2A5CE46"/>
<feature type="compositionally biased region" description="Low complexity" evidence="2">
    <location>
        <begin position="483"/>
        <end position="511"/>
    </location>
</feature>
<evidence type="ECO:0000256" key="3">
    <source>
        <dbReference type="SAM" id="Phobius"/>
    </source>
</evidence>